<comment type="caution">
    <text evidence="2">The sequence shown here is derived from an EMBL/GenBank/DDBJ whole genome shotgun (WGS) entry which is preliminary data.</text>
</comment>
<evidence type="ECO:0000256" key="1">
    <source>
        <dbReference type="SAM" id="Phobius"/>
    </source>
</evidence>
<keyword evidence="1" id="KW-0812">Transmembrane</keyword>
<name>A0A5J4SKD1_9ZZZZ</name>
<gene>
    <name evidence="2" type="ORF">EZS27_006095</name>
</gene>
<feature type="transmembrane region" description="Helical" evidence="1">
    <location>
        <begin position="12"/>
        <end position="39"/>
    </location>
</feature>
<accession>A0A5J4SKD1</accession>
<keyword evidence="1" id="KW-0472">Membrane</keyword>
<reference evidence="2" key="1">
    <citation type="submission" date="2019-03" db="EMBL/GenBank/DDBJ databases">
        <title>Single cell metagenomics reveals metabolic interactions within the superorganism composed of flagellate Streblomastix strix and complex community of Bacteroidetes bacteria on its surface.</title>
        <authorList>
            <person name="Treitli S.C."/>
            <person name="Kolisko M."/>
            <person name="Husnik F."/>
            <person name="Keeling P."/>
            <person name="Hampl V."/>
        </authorList>
    </citation>
    <scope>NUCLEOTIDE SEQUENCE</scope>
    <source>
        <strain evidence="2">STM</strain>
    </source>
</reference>
<protein>
    <recommendedName>
        <fullName evidence="3">Inner membrane protein YqaA</fullName>
    </recommendedName>
</protein>
<keyword evidence="1" id="KW-1133">Transmembrane helix</keyword>
<evidence type="ECO:0008006" key="3">
    <source>
        <dbReference type="Google" id="ProtNLM"/>
    </source>
</evidence>
<evidence type="ECO:0000313" key="2">
    <source>
        <dbReference type="EMBL" id="KAA6346378.1"/>
    </source>
</evidence>
<dbReference type="InterPro" id="IPR051311">
    <property type="entry name" value="DedA_domain"/>
</dbReference>
<feature type="transmembrane region" description="Helical" evidence="1">
    <location>
        <begin position="45"/>
        <end position="68"/>
    </location>
</feature>
<dbReference type="AlphaFoldDB" id="A0A5J4SKD1"/>
<sequence>MDALIDFLISWGYAGMFLSALLAGSVIPFSSEIVLMLLVCPDTGLNPLICLVMALIGSLLGGLSCYWIGRLGKMNWLEKYFHMKSEKIMRMQVYLHNRSAFMSFFVFLPVAGDVIAVSLGFLRSNLLIVSIGMFAGKLLT</sequence>
<dbReference type="PANTHER" id="PTHR42709:SF4">
    <property type="entry name" value="INNER MEMBRANE PROTEIN YQAA"/>
    <property type="match status" value="1"/>
</dbReference>
<proteinExistence type="predicted"/>
<organism evidence="2">
    <name type="scientific">termite gut metagenome</name>
    <dbReference type="NCBI Taxonomy" id="433724"/>
    <lineage>
        <taxon>unclassified sequences</taxon>
        <taxon>metagenomes</taxon>
        <taxon>organismal metagenomes</taxon>
    </lineage>
</organism>
<dbReference type="PANTHER" id="PTHR42709">
    <property type="entry name" value="ALKALINE PHOSPHATASE LIKE PROTEIN"/>
    <property type="match status" value="1"/>
</dbReference>
<dbReference type="EMBL" id="SNRY01000132">
    <property type="protein sequence ID" value="KAA6346378.1"/>
    <property type="molecule type" value="Genomic_DNA"/>
</dbReference>